<dbReference type="AlphaFoldDB" id="A0A815Q134"/>
<evidence type="ECO:0000313" key="12">
    <source>
        <dbReference type="EMBL" id="CAF1277064.1"/>
    </source>
</evidence>
<name>A0A815Q134_9BILA</name>
<dbReference type="PANTHER" id="PTHR24243">
    <property type="entry name" value="G-PROTEIN COUPLED RECEPTOR"/>
    <property type="match status" value="1"/>
</dbReference>
<dbReference type="EMBL" id="CAJNON010000467">
    <property type="protein sequence ID" value="CAF1277064.1"/>
    <property type="molecule type" value="Genomic_DNA"/>
</dbReference>
<dbReference type="PANTHER" id="PTHR24243:SF208">
    <property type="entry name" value="PYROKININ-1 RECEPTOR"/>
    <property type="match status" value="1"/>
</dbReference>
<feature type="transmembrane region" description="Helical" evidence="9">
    <location>
        <begin position="78"/>
        <end position="99"/>
    </location>
</feature>
<dbReference type="SUPFAM" id="SSF81321">
    <property type="entry name" value="Family A G protein-coupled receptor-like"/>
    <property type="match status" value="1"/>
</dbReference>
<evidence type="ECO:0000259" key="10">
    <source>
        <dbReference type="PROSITE" id="PS50262"/>
    </source>
</evidence>
<comment type="similarity">
    <text evidence="8">Belongs to the G-protein coupled receptor 1 family.</text>
</comment>
<feature type="transmembrane region" description="Helical" evidence="9">
    <location>
        <begin position="215"/>
        <end position="240"/>
    </location>
</feature>
<gene>
    <name evidence="11" type="ORF">BJG266_LOCUS25659</name>
    <name evidence="15" type="ORF">OKA104_LOCUS21963</name>
    <name evidence="13" type="ORF">QVE165_LOCUS40645</name>
    <name evidence="14" type="ORF">QVE165_LOCUS41345</name>
    <name evidence="12" type="ORF">VCS650_LOCUS29750</name>
</gene>
<evidence type="ECO:0000313" key="11">
    <source>
        <dbReference type="EMBL" id="CAF1179144.1"/>
    </source>
</evidence>
<feature type="transmembrane region" description="Helical" evidence="9">
    <location>
        <begin position="162"/>
        <end position="185"/>
    </location>
</feature>
<proteinExistence type="inferred from homology"/>
<dbReference type="EMBL" id="CAJNOM010000491">
    <property type="protein sequence ID" value="CAF1467409.1"/>
    <property type="molecule type" value="Genomic_DNA"/>
</dbReference>
<accession>A0A815Q134</accession>
<dbReference type="PROSITE" id="PS50262">
    <property type="entry name" value="G_PROTEIN_RECEP_F1_2"/>
    <property type="match status" value="1"/>
</dbReference>
<keyword evidence="4 8" id="KW-0297">G-protein coupled receptor</keyword>
<dbReference type="GO" id="GO:0005886">
    <property type="term" value="C:plasma membrane"/>
    <property type="evidence" value="ECO:0007669"/>
    <property type="project" value="TreeGrafter"/>
</dbReference>
<dbReference type="Pfam" id="PF00001">
    <property type="entry name" value="7tm_1"/>
    <property type="match status" value="1"/>
</dbReference>
<protein>
    <recommendedName>
        <fullName evidence="10">G-protein coupled receptors family 1 profile domain-containing protein</fullName>
    </recommendedName>
</protein>
<dbReference type="PROSITE" id="PS00237">
    <property type="entry name" value="G_PROTEIN_RECEP_F1_1"/>
    <property type="match status" value="1"/>
</dbReference>
<dbReference type="Proteomes" id="UP000663877">
    <property type="component" value="Unassembled WGS sequence"/>
</dbReference>
<evidence type="ECO:0000313" key="15">
    <source>
        <dbReference type="EMBL" id="CAF3859622.1"/>
    </source>
</evidence>
<dbReference type="EMBL" id="CAJNOI010000201">
    <property type="protein sequence ID" value="CAF1179144.1"/>
    <property type="molecule type" value="Genomic_DNA"/>
</dbReference>
<keyword evidence="5 9" id="KW-0472">Membrane</keyword>
<dbReference type="PRINTS" id="PR00237">
    <property type="entry name" value="GPCRRHODOPSN"/>
</dbReference>
<dbReference type="Proteomes" id="UP000663832">
    <property type="component" value="Unassembled WGS sequence"/>
</dbReference>
<evidence type="ECO:0000256" key="6">
    <source>
        <dbReference type="ARBA" id="ARBA00023170"/>
    </source>
</evidence>
<dbReference type="OrthoDB" id="5962705at2759"/>
<evidence type="ECO:0000256" key="2">
    <source>
        <dbReference type="ARBA" id="ARBA00022692"/>
    </source>
</evidence>
<evidence type="ECO:0000256" key="4">
    <source>
        <dbReference type="ARBA" id="ARBA00023040"/>
    </source>
</evidence>
<evidence type="ECO:0000256" key="7">
    <source>
        <dbReference type="ARBA" id="ARBA00023224"/>
    </source>
</evidence>
<feature type="transmembrane region" description="Helical" evidence="9">
    <location>
        <begin position="294"/>
        <end position="313"/>
    </location>
</feature>
<dbReference type="Proteomes" id="UP000663891">
    <property type="component" value="Unassembled WGS sequence"/>
</dbReference>
<comment type="caution">
    <text evidence="13">The sequence shown here is derived from an EMBL/GenBank/DDBJ whole genome shotgun (WGS) entry which is preliminary data.</text>
</comment>
<dbReference type="Proteomes" id="UP000663881">
    <property type="component" value="Unassembled WGS sequence"/>
</dbReference>
<keyword evidence="16" id="KW-1185">Reference proteome</keyword>
<dbReference type="GO" id="GO:0008188">
    <property type="term" value="F:neuropeptide receptor activity"/>
    <property type="evidence" value="ECO:0007669"/>
    <property type="project" value="TreeGrafter"/>
</dbReference>
<dbReference type="Gene3D" id="1.20.1070.10">
    <property type="entry name" value="Rhodopsin 7-helix transmembrane proteins"/>
    <property type="match status" value="1"/>
</dbReference>
<feature type="domain" description="G-protein coupled receptors family 1 profile" evidence="10">
    <location>
        <begin position="57"/>
        <end position="364"/>
    </location>
</feature>
<dbReference type="InterPro" id="IPR000276">
    <property type="entry name" value="GPCR_Rhodpsn"/>
</dbReference>
<feature type="transmembrane region" description="Helical" evidence="9">
    <location>
        <begin position="344"/>
        <end position="367"/>
    </location>
</feature>
<organism evidence="13 16">
    <name type="scientific">Adineta steineri</name>
    <dbReference type="NCBI Taxonomy" id="433720"/>
    <lineage>
        <taxon>Eukaryota</taxon>
        <taxon>Metazoa</taxon>
        <taxon>Spiralia</taxon>
        <taxon>Gnathifera</taxon>
        <taxon>Rotifera</taxon>
        <taxon>Eurotatoria</taxon>
        <taxon>Bdelloidea</taxon>
        <taxon>Adinetida</taxon>
        <taxon>Adinetidae</taxon>
        <taxon>Adineta</taxon>
    </lineage>
</organism>
<keyword evidence="3 9" id="KW-1133">Transmembrane helix</keyword>
<evidence type="ECO:0000313" key="13">
    <source>
        <dbReference type="EMBL" id="CAF1456501.1"/>
    </source>
</evidence>
<comment type="subcellular location">
    <subcellularLocation>
        <location evidence="1">Membrane</location>
        <topology evidence="1">Multi-pass membrane protein</topology>
    </subcellularLocation>
</comment>
<evidence type="ECO:0000256" key="8">
    <source>
        <dbReference type="RuleBase" id="RU000688"/>
    </source>
</evidence>
<evidence type="ECO:0000313" key="14">
    <source>
        <dbReference type="EMBL" id="CAF1467409.1"/>
    </source>
</evidence>
<evidence type="ECO:0000256" key="1">
    <source>
        <dbReference type="ARBA" id="ARBA00004141"/>
    </source>
</evidence>
<keyword evidence="2 8" id="KW-0812">Transmembrane</keyword>
<feature type="transmembrane region" description="Helical" evidence="9">
    <location>
        <begin position="119"/>
        <end position="141"/>
    </location>
</feature>
<evidence type="ECO:0000313" key="16">
    <source>
        <dbReference type="Proteomes" id="UP000663832"/>
    </source>
</evidence>
<feature type="transmembrane region" description="Helical" evidence="9">
    <location>
        <begin position="44"/>
        <end position="66"/>
    </location>
</feature>
<evidence type="ECO:0000256" key="5">
    <source>
        <dbReference type="ARBA" id="ARBA00023136"/>
    </source>
</evidence>
<evidence type="ECO:0000256" key="3">
    <source>
        <dbReference type="ARBA" id="ARBA00022989"/>
    </source>
</evidence>
<reference evidence="13" key="1">
    <citation type="submission" date="2021-02" db="EMBL/GenBank/DDBJ databases">
        <authorList>
            <person name="Nowell W R."/>
        </authorList>
    </citation>
    <scope>NUCLEOTIDE SEQUENCE</scope>
</reference>
<dbReference type="InterPro" id="IPR017452">
    <property type="entry name" value="GPCR_Rhodpsn_7TM"/>
</dbReference>
<evidence type="ECO:0000256" key="9">
    <source>
        <dbReference type="SAM" id="Phobius"/>
    </source>
</evidence>
<keyword evidence="7 8" id="KW-0807">Transducer</keyword>
<sequence length="538" mass="62930">MIGSLDILPKGFNLTIIEEDELSKSVVNFLGHRRRNKFTFPLLISLYSFIFGTGLAGNFCTCITIWKSRDMHTPTNFYLFSLAVSDLLLISLGLSVEMYNIYESWPWIFGETFCVFRTVVLEIVTSASILTVLCFTIERYLAICFPIISQKVLGGLNRALKMIMIVWFLSFLLAVPYTFTAGVFVSVKNEVRNVTVEILDSRICAIRPEYWEPMLYYMAVTTVLVFLIPIFVITVLYVLMGITLYKASHRPSNSNEGKKHEHVILHHHRHQQFWLRQNTASIIKSRPMRNSRRAILKMLVAVVIAFFICWAPFHTQRITAFVTRLLDKANKNITSDAATKFQEILFFASGILYYLSATVNPLLYNIMSRRYRNSFKRTLCRWRNVTPKPCYRNGRSYMYYNRNLPRTPTNPGTTNPYQRSAAYKSSSYNHYRDNLFTFSMSKYKLVIGSRTFSRQDLHGDYRQRTSFHYRLSFIQKTEREEEKEKMKLQLQKRKFSLNFIQQPKKHRARFIFTTNVPPITPPNTSISDSKNSHIKQYQ</sequence>
<dbReference type="EMBL" id="CAJOAY010001568">
    <property type="protein sequence ID" value="CAF3859622.1"/>
    <property type="molecule type" value="Genomic_DNA"/>
</dbReference>
<keyword evidence="6 8" id="KW-0675">Receptor</keyword>
<dbReference type="EMBL" id="CAJNOM010000471">
    <property type="protein sequence ID" value="CAF1456501.1"/>
    <property type="molecule type" value="Genomic_DNA"/>
</dbReference>